<accession>A0A5K3FQQ4</accession>
<sequence>MHNQDTYSQLICFLFPRSPGDWRGGEMAVDGDDAGPPTELVREGERAPVATSTRNRLIDEMRCLLYRHEGALAFQVCVPLSGIHNAPNCTQRWSACARAHLHRSM</sequence>
<protein>
    <submittedName>
        <fullName evidence="2">Uncharacterized protein</fullName>
    </submittedName>
</protein>
<organism evidence="2">
    <name type="scientific">Mesocestoides corti</name>
    <name type="common">Flatworm</name>
    <dbReference type="NCBI Taxonomy" id="53468"/>
    <lineage>
        <taxon>Eukaryota</taxon>
        <taxon>Metazoa</taxon>
        <taxon>Spiralia</taxon>
        <taxon>Lophotrochozoa</taxon>
        <taxon>Platyhelminthes</taxon>
        <taxon>Cestoda</taxon>
        <taxon>Eucestoda</taxon>
        <taxon>Cyclophyllidea</taxon>
        <taxon>Mesocestoididae</taxon>
        <taxon>Mesocestoides</taxon>
    </lineage>
</organism>
<proteinExistence type="predicted"/>
<evidence type="ECO:0000313" key="2">
    <source>
        <dbReference type="WBParaSite" id="MCU_010702-RA"/>
    </source>
</evidence>
<dbReference type="AlphaFoldDB" id="A0A5K3FQQ4"/>
<name>A0A5K3FQQ4_MESCO</name>
<feature type="region of interest" description="Disordered" evidence="1">
    <location>
        <begin position="24"/>
        <end position="48"/>
    </location>
</feature>
<evidence type="ECO:0000256" key="1">
    <source>
        <dbReference type="SAM" id="MobiDB-lite"/>
    </source>
</evidence>
<dbReference type="WBParaSite" id="MCU_010702-RA">
    <property type="protein sequence ID" value="MCU_010702-RA"/>
    <property type="gene ID" value="MCU_010702"/>
</dbReference>
<reference evidence="2" key="1">
    <citation type="submission" date="2019-11" db="UniProtKB">
        <authorList>
            <consortium name="WormBaseParasite"/>
        </authorList>
    </citation>
    <scope>IDENTIFICATION</scope>
</reference>